<keyword evidence="3" id="KW-0633">Potassium transport</keyword>
<feature type="compositionally biased region" description="Acidic residues" evidence="10">
    <location>
        <begin position="166"/>
        <end position="179"/>
    </location>
</feature>
<evidence type="ECO:0000256" key="7">
    <source>
        <dbReference type="ARBA" id="ARBA00022989"/>
    </source>
</evidence>
<feature type="domain" description="K+ potassium transporter integral membrane" evidence="12">
    <location>
        <begin position="223"/>
        <end position="671"/>
    </location>
</feature>
<dbReference type="Pfam" id="PF02705">
    <property type="entry name" value="K_trans"/>
    <property type="match status" value="1"/>
</dbReference>
<feature type="transmembrane region" description="Helical" evidence="11">
    <location>
        <begin position="458"/>
        <end position="480"/>
    </location>
</feature>
<evidence type="ECO:0000259" key="12">
    <source>
        <dbReference type="Pfam" id="PF02705"/>
    </source>
</evidence>
<dbReference type="GO" id="GO:0015293">
    <property type="term" value="F:symporter activity"/>
    <property type="evidence" value="ECO:0007669"/>
    <property type="project" value="UniProtKB-KW"/>
</dbReference>
<evidence type="ECO:0000256" key="10">
    <source>
        <dbReference type="SAM" id="MobiDB-lite"/>
    </source>
</evidence>
<keyword evidence="2" id="KW-0813">Transport</keyword>
<dbReference type="InterPro" id="IPR053951">
    <property type="entry name" value="K_trans_N"/>
</dbReference>
<dbReference type="eggNOG" id="COG3158">
    <property type="taxonomic scope" value="Bacteria"/>
</dbReference>
<name>J0D4I3_9BIFI</name>
<dbReference type="HOGENOM" id="CLU_008142_4_1_11"/>
<evidence type="ECO:0000256" key="3">
    <source>
        <dbReference type="ARBA" id="ARBA00022538"/>
    </source>
</evidence>
<feature type="transmembrane region" description="Helical" evidence="11">
    <location>
        <begin position="379"/>
        <end position="400"/>
    </location>
</feature>
<dbReference type="PANTHER" id="PTHR30540:SF83">
    <property type="entry name" value="K+ POTASSIUM TRANSPORTER"/>
    <property type="match status" value="1"/>
</dbReference>
<gene>
    <name evidence="14" type="ORF">HMPREF9156_00760</name>
</gene>
<evidence type="ECO:0000313" key="14">
    <source>
        <dbReference type="EMBL" id="EJD64885.1"/>
    </source>
</evidence>
<dbReference type="AlphaFoldDB" id="J0D4I3"/>
<keyword evidence="6" id="KW-0630">Potassium</keyword>
<sequence>MAQQDSKRVSRMAAENGNGGGGSTDGHKQASGRRQDAGEGPGADQNSSTSHNASPQDSEGHSSGTGLNRDAGQGIGRKDGSTGQEDPAGTGPDPRPEIHNGQGNDKGLQHLVHDTDLAKAVNAAPRSSTPQKKISPASKEAKPAEVAAVLDETGSIIPEEEIISGSEVSEEAISQEEREETERAKEEARKSARMKTVKARTPLGRWWNRVQASPDKISLGMCIVTMGVVYGDIGTSPLYLSQSFVAGQGGIRYVDRTSVLGMLSLLFWSITLITTVKYVLIAMRIDNKGEGGIFALYSMVKRFAKWLWIPAMVGGAAFLADSVLTPAVSISSAVEGLKTLPAIQGVFAQNSNLTVIITVVIIVILFAVQSRGTERIGRVFGIVVAAWFTFMAVVGVISIGHDWSVFEALNPWYGLEYLLNLNGANRAGIAIMGTVFLATTGAEALYSDMGHVGRGNVYATWPFIFICLVFNYFGQGAWMIRNQNNRSLWNVENLNPFFQTISPNLRYVAVILSVAAGVIASQALITGAFTMVSEATGLNWMPHLQVRYPARTRGQLYIPLVNFVLCAATLIVLLLFRDSERITNAYGLALTITMIATVVLLMAHMWFVQRRRLFAVIFGIVFLAIQTLFFISSLSKFFTGGWFTTIITLLIFFIMYTWDTGTKVERSQRRHMAPEDFLPALNILHQDKSVPLYADNLVYLTSDSELRRLDTDIFFSIFADHPKRAHAWWAVSVLVTDDPYTREYSVENFGTDFLFRVRVRIGFKVNQNISTYLHQIMHELIDSGTLPPQETIYPKIDNDPQLGTINYVLIHKALMPESKIDTRGAFSLRVKYAIRRVAGSPVKWFGLSAFNPKVEVQPLFVRVQPIPPLKYVPLRKTKRPITLEAILTRKAEQHKADTGEIDPVDIHTLKTVSSDLREEADDAVARKKFL</sequence>
<feature type="transmembrane region" description="Helical" evidence="11">
    <location>
        <begin position="259"/>
        <end position="280"/>
    </location>
</feature>
<feature type="compositionally biased region" description="Polar residues" evidence="10">
    <location>
        <begin position="44"/>
        <end position="66"/>
    </location>
</feature>
<evidence type="ECO:0000259" key="13">
    <source>
        <dbReference type="Pfam" id="PF22776"/>
    </source>
</evidence>
<feature type="compositionally biased region" description="Basic and acidic residues" evidence="10">
    <location>
        <begin position="180"/>
        <end position="190"/>
    </location>
</feature>
<evidence type="ECO:0008006" key="16">
    <source>
        <dbReference type="Google" id="ProtNLM"/>
    </source>
</evidence>
<evidence type="ECO:0000256" key="1">
    <source>
        <dbReference type="ARBA" id="ARBA00004141"/>
    </source>
</evidence>
<comment type="subcellular location">
    <subcellularLocation>
        <location evidence="1">Membrane</location>
        <topology evidence="1">Multi-pass membrane protein</topology>
    </subcellularLocation>
</comment>
<feature type="region of interest" description="Disordered" evidence="10">
    <location>
        <begin position="1"/>
        <end position="142"/>
    </location>
</feature>
<feature type="transmembrane region" description="Helical" evidence="11">
    <location>
        <begin position="613"/>
        <end position="631"/>
    </location>
</feature>
<dbReference type="PANTHER" id="PTHR30540">
    <property type="entry name" value="OSMOTIC STRESS POTASSIUM TRANSPORTER"/>
    <property type="match status" value="1"/>
</dbReference>
<dbReference type="GO" id="GO:0015079">
    <property type="term" value="F:potassium ion transmembrane transporter activity"/>
    <property type="evidence" value="ECO:0007669"/>
    <property type="project" value="InterPro"/>
</dbReference>
<dbReference type="EMBL" id="AGZS01000003">
    <property type="protein sequence ID" value="EJD64885.1"/>
    <property type="molecule type" value="Genomic_DNA"/>
</dbReference>
<evidence type="ECO:0000256" key="11">
    <source>
        <dbReference type="SAM" id="Phobius"/>
    </source>
</evidence>
<evidence type="ECO:0000256" key="4">
    <source>
        <dbReference type="ARBA" id="ARBA00022692"/>
    </source>
</evidence>
<keyword evidence="7 11" id="KW-1133">Transmembrane helix</keyword>
<feature type="transmembrane region" description="Helical" evidence="11">
    <location>
        <begin position="347"/>
        <end position="367"/>
    </location>
</feature>
<evidence type="ECO:0000256" key="9">
    <source>
        <dbReference type="ARBA" id="ARBA00023136"/>
    </source>
</evidence>
<feature type="transmembrane region" description="Helical" evidence="11">
    <location>
        <begin position="556"/>
        <end position="576"/>
    </location>
</feature>
<organism evidence="14 15">
    <name type="scientific">Scardovia wiggsiae F0424</name>
    <dbReference type="NCBI Taxonomy" id="857290"/>
    <lineage>
        <taxon>Bacteria</taxon>
        <taxon>Bacillati</taxon>
        <taxon>Actinomycetota</taxon>
        <taxon>Actinomycetes</taxon>
        <taxon>Bifidobacteriales</taxon>
        <taxon>Bifidobacteriaceae</taxon>
        <taxon>Scardovia</taxon>
    </lineage>
</organism>
<feature type="region of interest" description="Disordered" evidence="10">
    <location>
        <begin position="166"/>
        <end position="195"/>
    </location>
</feature>
<dbReference type="Proteomes" id="UP000006415">
    <property type="component" value="Unassembled WGS sequence"/>
</dbReference>
<evidence type="ECO:0000256" key="6">
    <source>
        <dbReference type="ARBA" id="ARBA00022958"/>
    </source>
</evidence>
<feature type="transmembrane region" description="Helical" evidence="11">
    <location>
        <begin position="637"/>
        <end position="658"/>
    </location>
</feature>
<evidence type="ECO:0000313" key="15">
    <source>
        <dbReference type="Proteomes" id="UP000006415"/>
    </source>
</evidence>
<dbReference type="GO" id="GO:0016020">
    <property type="term" value="C:membrane"/>
    <property type="evidence" value="ECO:0007669"/>
    <property type="project" value="UniProtKB-SubCell"/>
</dbReference>
<dbReference type="STRING" id="857290.HMPREF9156_00760"/>
<feature type="compositionally biased region" description="Basic and acidic residues" evidence="10">
    <location>
        <begin position="107"/>
        <end position="117"/>
    </location>
</feature>
<feature type="domain" description="K+ potassium transporter C-terminal" evidence="13">
    <location>
        <begin position="724"/>
        <end position="849"/>
    </location>
</feature>
<dbReference type="RefSeq" id="WP_007147824.1">
    <property type="nucleotide sequence ID" value="NZ_AKCI01000001.1"/>
</dbReference>
<protein>
    <recommendedName>
        <fullName evidence="16">Potassium transport system protein kup</fullName>
    </recommendedName>
</protein>
<dbReference type="InterPro" id="IPR003855">
    <property type="entry name" value="K+_transporter"/>
</dbReference>
<feature type="transmembrane region" description="Helical" evidence="11">
    <location>
        <begin position="217"/>
        <end position="239"/>
    </location>
</feature>
<feature type="transmembrane region" description="Helical" evidence="11">
    <location>
        <begin position="582"/>
        <end position="601"/>
    </location>
</feature>
<feature type="compositionally biased region" description="Basic and acidic residues" evidence="10">
    <location>
        <begin position="25"/>
        <end position="37"/>
    </location>
</feature>
<keyword evidence="15" id="KW-1185">Reference proteome</keyword>
<feature type="transmembrane region" description="Helical" evidence="11">
    <location>
        <begin position="507"/>
        <end position="535"/>
    </location>
</feature>
<proteinExistence type="predicted"/>
<evidence type="ECO:0000256" key="2">
    <source>
        <dbReference type="ARBA" id="ARBA00022448"/>
    </source>
</evidence>
<comment type="caution">
    <text evidence="14">The sequence shown here is derived from an EMBL/GenBank/DDBJ whole genome shotgun (WGS) entry which is preliminary data.</text>
</comment>
<dbReference type="Pfam" id="PF22776">
    <property type="entry name" value="K_trans_C"/>
    <property type="match status" value="1"/>
</dbReference>
<keyword evidence="8" id="KW-0406">Ion transport</keyword>
<reference evidence="14 15" key="1">
    <citation type="submission" date="2012-01" db="EMBL/GenBank/DDBJ databases">
        <title>The Genome Sequence of Scardovia wiggsiae F0424.</title>
        <authorList>
            <consortium name="The Broad Institute Genome Sequencing Platform"/>
            <person name="Earl A."/>
            <person name="Ward D."/>
            <person name="Feldgarden M."/>
            <person name="Gevers D."/>
            <person name="Izard J."/>
            <person name="Ganesan A."/>
            <person name="Baranova O.V."/>
            <person name="Blanton J.M."/>
            <person name="Tanner A.C."/>
            <person name="Mathney J."/>
            <person name="Dewhirst F.E."/>
            <person name="Young S.K."/>
            <person name="Zeng Q."/>
            <person name="Gargeya S."/>
            <person name="Fitzgerald M."/>
            <person name="Haas B."/>
            <person name="Abouelleil A."/>
            <person name="Alvarado L."/>
            <person name="Arachchi H.M."/>
            <person name="Berlin A."/>
            <person name="Chapman S.B."/>
            <person name="Gearin G."/>
            <person name="Goldberg J."/>
            <person name="Griggs A."/>
            <person name="Gujja S."/>
            <person name="Hansen M."/>
            <person name="Heiman D."/>
            <person name="Howarth C."/>
            <person name="Larimer J."/>
            <person name="Lui A."/>
            <person name="MacDonald P.J.P."/>
            <person name="McCowen C."/>
            <person name="Montmayeur A."/>
            <person name="Murphy C."/>
            <person name="Neiman D."/>
            <person name="Pearson M."/>
            <person name="Priest M."/>
            <person name="Roberts A."/>
            <person name="Saif S."/>
            <person name="Shea T."/>
            <person name="Sisk P."/>
            <person name="Stolte C."/>
            <person name="Sykes S."/>
            <person name="Wortman J."/>
            <person name="Nusbaum C."/>
            <person name="Birren B."/>
        </authorList>
    </citation>
    <scope>NUCLEOTIDE SEQUENCE [LARGE SCALE GENOMIC DNA]</scope>
    <source>
        <strain evidence="14 15">F0424</strain>
    </source>
</reference>
<accession>J0D4I3</accession>
<dbReference type="OrthoDB" id="9805577at2"/>
<evidence type="ECO:0000256" key="8">
    <source>
        <dbReference type="ARBA" id="ARBA00023065"/>
    </source>
</evidence>
<feature type="transmembrane region" description="Helical" evidence="11">
    <location>
        <begin position="427"/>
        <end position="446"/>
    </location>
</feature>
<keyword evidence="4 11" id="KW-0812">Transmembrane</keyword>
<keyword evidence="5" id="KW-0769">Symport</keyword>
<keyword evidence="9 11" id="KW-0472">Membrane</keyword>
<feature type="transmembrane region" description="Helical" evidence="11">
    <location>
        <begin position="306"/>
        <end position="327"/>
    </location>
</feature>
<dbReference type="InterPro" id="IPR053952">
    <property type="entry name" value="K_trans_C"/>
</dbReference>
<evidence type="ECO:0000256" key="5">
    <source>
        <dbReference type="ARBA" id="ARBA00022847"/>
    </source>
</evidence>